<proteinExistence type="predicted"/>
<feature type="chain" id="PRO_5020934515" evidence="1">
    <location>
        <begin position="28"/>
        <end position="128"/>
    </location>
</feature>
<dbReference type="PANTHER" id="PTHR34606:SF15">
    <property type="entry name" value="BON DOMAIN-CONTAINING PROTEIN"/>
    <property type="match status" value="1"/>
</dbReference>
<feature type="domain" description="BON" evidence="2">
    <location>
        <begin position="53"/>
        <end position="121"/>
    </location>
</feature>
<feature type="signal peptide" evidence="1">
    <location>
        <begin position="1"/>
        <end position="27"/>
    </location>
</feature>
<dbReference type="AlphaFoldDB" id="A0A4V3HFA7"/>
<dbReference type="InterPro" id="IPR051686">
    <property type="entry name" value="Lipoprotein_DolP"/>
</dbReference>
<dbReference type="EMBL" id="SORE01000005">
    <property type="protein sequence ID" value="TDY52175.1"/>
    <property type="molecule type" value="Genomic_DNA"/>
</dbReference>
<sequence length="128" mass="13332">MRINRAGGIIGAMLVSAVAMGASAANAQSTMSAPADVAVQQVAGSTTPPGTRPDTSIVRDVRRALRRVPDMDDSEIHIRASRGVVTLTGTVPETWQISRAANASRSVLGVRAVTNRLTLRKPDAAASE</sequence>
<organism evidence="3 4">
    <name type="scientific">Paraburkholderia rhizosphaerae</name>
    <dbReference type="NCBI Taxonomy" id="480658"/>
    <lineage>
        <taxon>Bacteria</taxon>
        <taxon>Pseudomonadati</taxon>
        <taxon>Pseudomonadota</taxon>
        <taxon>Betaproteobacteria</taxon>
        <taxon>Burkholderiales</taxon>
        <taxon>Burkholderiaceae</taxon>
        <taxon>Paraburkholderia</taxon>
    </lineage>
</organism>
<evidence type="ECO:0000313" key="3">
    <source>
        <dbReference type="EMBL" id="TDY52175.1"/>
    </source>
</evidence>
<evidence type="ECO:0000259" key="2">
    <source>
        <dbReference type="PROSITE" id="PS50914"/>
    </source>
</evidence>
<evidence type="ECO:0000256" key="1">
    <source>
        <dbReference type="SAM" id="SignalP"/>
    </source>
</evidence>
<keyword evidence="1" id="KW-0732">Signal</keyword>
<name>A0A4V3HFA7_9BURK</name>
<dbReference type="Gene3D" id="3.30.1340.30">
    <property type="match status" value="1"/>
</dbReference>
<dbReference type="OrthoDB" id="870892at2"/>
<accession>A0A4V3HFA7</accession>
<protein>
    <submittedName>
        <fullName evidence="3">BON domain-containing protein</fullName>
    </submittedName>
</protein>
<dbReference type="RefSeq" id="WP_134191120.1">
    <property type="nucleotide sequence ID" value="NZ_JBHLUW010000027.1"/>
</dbReference>
<dbReference type="PROSITE" id="PS50914">
    <property type="entry name" value="BON"/>
    <property type="match status" value="1"/>
</dbReference>
<dbReference type="Pfam" id="PF04972">
    <property type="entry name" value="BON"/>
    <property type="match status" value="1"/>
</dbReference>
<dbReference type="InterPro" id="IPR007055">
    <property type="entry name" value="BON_dom"/>
</dbReference>
<gene>
    <name evidence="3" type="ORF">BX592_10559</name>
</gene>
<evidence type="ECO:0000313" key="4">
    <source>
        <dbReference type="Proteomes" id="UP000295509"/>
    </source>
</evidence>
<reference evidence="3 4" key="1">
    <citation type="submission" date="2019-03" db="EMBL/GenBank/DDBJ databases">
        <title>Genomic Encyclopedia of Type Strains, Phase III (KMG-III): the genomes of soil and plant-associated and newly described type strains.</title>
        <authorList>
            <person name="Whitman W."/>
        </authorList>
    </citation>
    <scope>NUCLEOTIDE SEQUENCE [LARGE SCALE GENOMIC DNA]</scope>
    <source>
        <strain evidence="3 4">LMG 29544</strain>
    </source>
</reference>
<keyword evidence="4" id="KW-1185">Reference proteome</keyword>
<comment type="caution">
    <text evidence="3">The sequence shown here is derived from an EMBL/GenBank/DDBJ whole genome shotgun (WGS) entry which is preliminary data.</text>
</comment>
<dbReference type="Proteomes" id="UP000295509">
    <property type="component" value="Unassembled WGS sequence"/>
</dbReference>
<dbReference type="PANTHER" id="PTHR34606">
    <property type="entry name" value="BON DOMAIN-CONTAINING PROTEIN"/>
    <property type="match status" value="1"/>
</dbReference>